<proteinExistence type="predicted"/>
<dbReference type="Proteomes" id="UP000005496">
    <property type="component" value="Unassembled WGS sequence"/>
</dbReference>
<dbReference type="RefSeq" id="WP_008869861.1">
    <property type="nucleotide sequence ID" value="NZ_ACJN02000002.1"/>
</dbReference>
<feature type="compositionally biased region" description="Basic and acidic residues" evidence="1">
    <location>
        <begin position="72"/>
        <end position="86"/>
    </location>
</feature>
<evidence type="ECO:0000256" key="1">
    <source>
        <dbReference type="SAM" id="MobiDB-lite"/>
    </source>
</evidence>
<comment type="caution">
    <text evidence="2">The sequence shown here is derived from an EMBL/GenBank/DDBJ whole genome shotgun (WGS) entry which is preliminary data.</text>
</comment>
<evidence type="ECO:0000313" key="3">
    <source>
        <dbReference type="Proteomes" id="UP000005496"/>
    </source>
</evidence>
<gene>
    <name evidence="2" type="ORF">Dthio_PD1913</name>
</gene>
<dbReference type="OrthoDB" id="5457538at2"/>
<accession>D6SP65</accession>
<organism evidence="2 3">
    <name type="scientific">Desulfonatronospira thiodismutans ASO3-1</name>
    <dbReference type="NCBI Taxonomy" id="555779"/>
    <lineage>
        <taxon>Bacteria</taxon>
        <taxon>Pseudomonadati</taxon>
        <taxon>Thermodesulfobacteriota</taxon>
        <taxon>Desulfovibrionia</taxon>
        <taxon>Desulfovibrionales</taxon>
        <taxon>Desulfonatronovibrionaceae</taxon>
        <taxon>Desulfonatronospira</taxon>
    </lineage>
</organism>
<name>D6SP65_9BACT</name>
<protein>
    <submittedName>
        <fullName evidence="2">Uncharacterized protein</fullName>
    </submittedName>
</protein>
<feature type="region of interest" description="Disordered" evidence="1">
    <location>
        <begin position="69"/>
        <end position="102"/>
    </location>
</feature>
<dbReference type="EMBL" id="ACJN02000002">
    <property type="protein sequence ID" value="EFI34541.1"/>
    <property type="molecule type" value="Genomic_DNA"/>
</dbReference>
<dbReference type="eggNOG" id="ENOG50343K9">
    <property type="taxonomic scope" value="Bacteria"/>
</dbReference>
<reference evidence="2" key="1">
    <citation type="submission" date="2010-05" db="EMBL/GenBank/DDBJ databases">
        <title>The draft genome of Desulfonatronospira thiodismutans ASO3-1.</title>
        <authorList>
            <consortium name="US DOE Joint Genome Institute (JGI-PGF)"/>
            <person name="Lucas S."/>
            <person name="Copeland A."/>
            <person name="Lapidus A."/>
            <person name="Cheng J.-F."/>
            <person name="Bruce D."/>
            <person name="Goodwin L."/>
            <person name="Pitluck S."/>
            <person name="Chertkov O."/>
            <person name="Brettin T."/>
            <person name="Detter J.C."/>
            <person name="Han C."/>
            <person name="Land M.L."/>
            <person name="Hauser L."/>
            <person name="Kyrpides N."/>
            <person name="Mikhailova N."/>
            <person name="Muyzer G."/>
            <person name="Woyke T."/>
        </authorList>
    </citation>
    <scope>NUCLEOTIDE SEQUENCE [LARGE SCALE GENOMIC DNA]</scope>
    <source>
        <strain evidence="2">ASO3-1</strain>
    </source>
</reference>
<keyword evidence="3" id="KW-1185">Reference proteome</keyword>
<sequence length="102" mass="12123">MEKVLKKLADELNSLDEASLISLWDKYYERVQNFSPSREWEEDILILSMIQSVRWKNQLFNQCLSQQSGIPSKHEEKKDSLRPVRRDKVKKSAKVLSFKPRE</sequence>
<evidence type="ECO:0000313" key="2">
    <source>
        <dbReference type="EMBL" id="EFI34541.1"/>
    </source>
</evidence>
<dbReference type="AlphaFoldDB" id="D6SP65"/>